<dbReference type="PANTHER" id="PTHR11715">
    <property type="entry name" value="GLYCINE CLEAVAGE SYSTEM H PROTEIN"/>
    <property type="match status" value="1"/>
</dbReference>
<dbReference type="Gene3D" id="2.40.50.100">
    <property type="match status" value="1"/>
</dbReference>
<keyword evidence="1" id="KW-0450">Lipoyl</keyword>
<gene>
    <name evidence="2" type="ORF">ENT08_08415</name>
</gene>
<evidence type="ECO:0000313" key="2">
    <source>
        <dbReference type="EMBL" id="HGS05739.1"/>
    </source>
</evidence>
<dbReference type="EMBL" id="DSXI01000498">
    <property type="protein sequence ID" value="HGS05739.1"/>
    <property type="molecule type" value="Genomic_DNA"/>
</dbReference>
<dbReference type="GO" id="GO:0009249">
    <property type="term" value="P:protein lipoylation"/>
    <property type="evidence" value="ECO:0007669"/>
    <property type="project" value="TreeGrafter"/>
</dbReference>
<organism evidence="2">
    <name type="scientific">Desulfobacca acetoxidans</name>
    <dbReference type="NCBI Taxonomy" id="60893"/>
    <lineage>
        <taxon>Bacteria</taxon>
        <taxon>Pseudomonadati</taxon>
        <taxon>Thermodesulfobacteriota</taxon>
        <taxon>Desulfobaccia</taxon>
        <taxon>Desulfobaccales</taxon>
        <taxon>Desulfobaccaceae</taxon>
        <taxon>Desulfobacca</taxon>
    </lineage>
</organism>
<evidence type="ECO:0000256" key="1">
    <source>
        <dbReference type="ARBA" id="ARBA00022823"/>
    </source>
</evidence>
<dbReference type="InterPro" id="IPR033753">
    <property type="entry name" value="GCV_H/Fam206"/>
</dbReference>
<sequence length="200" mass="22712">METARQMGQMVEIFGMKVPTDTYYVHRGHTWAVVEENQLVRVGLDDFSQKLMGPAEEVRLPEAGKTLFQDHVCLSLAREGHKVSFVAPVDGEVIEVNFKVRANPRLIHDDPYGEGWLVKVRPTNLKANLEKLMYGEAVAAWMDEEVHRLLNLMDTSIGVTLPSGGEMIDNVIGHYPALGWRRLAGEFFLRDMTKSWMKRS</sequence>
<accession>A0A7V4G975</accession>
<name>A0A7V4G975_9BACT</name>
<dbReference type="Pfam" id="PF01597">
    <property type="entry name" value="GCV_H"/>
    <property type="match status" value="1"/>
</dbReference>
<reference evidence="2" key="1">
    <citation type="journal article" date="2020" name="mSystems">
        <title>Genome- and Community-Level Interaction Insights into Carbon Utilization and Element Cycling Functions of Hydrothermarchaeota in Hydrothermal Sediment.</title>
        <authorList>
            <person name="Zhou Z."/>
            <person name="Liu Y."/>
            <person name="Xu W."/>
            <person name="Pan J."/>
            <person name="Luo Z.H."/>
            <person name="Li M."/>
        </authorList>
    </citation>
    <scope>NUCLEOTIDE SEQUENCE [LARGE SCALE GENOMIC DNA]</scope>
    <source>
        <strain evidence="2">SpSt-548</strain>
    </source>
</reference>
<dbReference type="GO" id="GO:0005960">
    <property type="term" value="C:glycine cleavage complex"/>
    <property type="evidence" value="ECO:0007669"/>
    <property type="project" value="InterPro"/>
</dbReference>
<dbReference type="InterPro" id="IPR011053">
    <property type="entry name" value="Single_hybrid_motif"/>
</dbReference>
<dbReference type="CDD" id="cd06848">
    <property type="entry name" value="GCS_H"/>
    <property type="match status" value="1"/>
</dbReference>
<dbReference type="AlphaFoldDB" id="A0A7V4G975"/>
<dbReference type="GO" id="GO:0005829">
    <property type="term" value="C:cytosol"/>
    <property type="evidence" value="ECO:0007669"/>
    <property type="project" value="TreeGrafter"/>
</dbReference>
<comment type="caution">
    <text evidence="2">The sequence shown here is derived from an EMBL/GenBank/DDBJ whole genome shotgun (WGS) entry which is preliminary data.</text>
</comment>
<dbReference type="GO" id="GO:0019464">
    <property type="term" value="P:glycine decarboxylation via glycine cleavage system"/>
    <property type="evidence" value="ECO:0007669"/>
    <property type="project" value="InterPro"/>
</dbReference>
<protein>
    <submittedName>
        <fullName evidence="2">Glycine cleavage system protein H</fullName>
    </submittedName>
</protein>
<dbReference type="PANTHER" id="PTHR11715:SF3">
    <property type="entry name" value="GLYCINE CLEAVAGE SYSTEM H PROTEIN-RELATED"/>
    <property type="match status" value="1"/>
</dbReference>
<dbReference type="SUPFAM" id="SSF51230">
    <property type="entry name" value="Single hybrid motif"/>
    <property type="match status" value="1"/>
</dbReference>
<dbReference type="InterPro" id="IPR002930">
    <property type="entry name" value="GCV_H"/>
</dbReference>
<proteinExistence type="predicted"/>